<comment type="caution">
    <text evidence="2">The sequence shown here is derived from an EMBL/GenBank/DDBJ whole genome shotgun (WGS) entry which is preliminary data.</text>
</comment>
<organism evidence="2 3">
    <name type="scientific">Portunus trituberculatus</name>
    <name type="common">Swimming crab</name>
    <name type="synonym">Neptunus trituberculatus</name>
    <dbReference type="NCBI Taxonomy" id="210409"/>
    <lineage>
        <taxon>Eukaryota</taxon>
        <taxon>Metazoa</taxon>
        <taxon>Ecdysozoa</taxon>
        <taxon>Arthropoda</taxon>
        <taxon>Crustacea</taxon>
        <taxon>Multicrustacea</taxon>
        <taxon>Malacostraca</taxon>
        <taxon>Eumalacostraca</taxon>
        <taxon>Eucarida</taxon>
        <taxon>Decapoda</taxon>
        <taxon>Pleocyemata</taxon>
        <taxon>Brachyura</taxon>
        <taxon>Eubrachyura</taxon>
        <taxon>Portunoidea</taxon>
        <taxon>Portunidae</taxon>
        <taxon>Portuninae</taxon>
        <taxon>Portunus</taxon>
    </lineage>
</organism>
<feature type="chain" id="PRO_5022668302" evidence="1">
    <location>
        <begin position="19"/>
        <end position="77"/>
    </location>
</feature>
<proteinExistence type="predicted"/>
<feature type="signal peptide" evidence="1">
    <location>
        <begin position="1"/>
        <end position="18"/>
    </location>
</feature>
<evidence type="ECO:0000256" key="1">
    <source>
        <dbReference type="SAM" id="SignalP"/>
    </source>
</evidence>
<keyword evidence="3" id="KW-1185">Reference proteome</keyword>
<protein>
    <submittedName>
        <fullName evidence="2">Uncharacterized protein</fullName>
    </submittedName>
</protein>
<keyword evidence="1" id="KW-0732">Signal</keyword>
<dbReference type="Proteomes" id="UP000324222">
    <property type="component" value="Unassembled WGS sequence"/>
</dbReference>
<accession>A0A5B7KD63</accession>
<sequence length="77" mass="8719">MMMVMVMVMMVWMSDDDGDDGKADERLVFVEVFLYTRLTSFKGKRLHKGKDTKLGIKFVIDTNLGATSHLLGGFETL</sequence>
<evidence type="ECO:0000313" key="2">
    <source>
        <dbReference type="EMBL" id="MPD04587.1"/>
    </source>
</evidence>
<name>A0A5B7KD63_PORTR</name>
<dbReference type="EMBL" id="VSRR010141767">
    <property type="protein sequence ID" value="MPD04587.1"/>
    <property type="molecule type" value="Genomic_DNA"/>
</dbReference>
<gene>
    <name evidence="2" type="ORF">E2C01_100283</name>
</gene>
<reference evidence="2 3" key="1">
    <citation type="submission" date="2019-05" db="EMBL/GenBank/DDBJ databases">
        <title>Another draft genome of Portunus trituberculatus and its Hox gene families provides insights of decapod evolution.</title>
        <authorList>
            <person name="Jeong J.-H."/>
            <person name="Song I."/>
            <person name="Kim S."/>
            <person name="Choi T."/>
            <person name="Kim D."/>
            <person name="Ryu S."/>
            <person name="Kim W."/>
        </authorList>
    </citation>
    <scope>NUCLEOTIDE SEQUENCE [LARGE SCALE GENOMIC DNA]</scope>
    <source>
        <tissue evidence="2">Muscle</tissue>
    </source>
</reference>
<evidence type="ECO:0000313" key="3">
    <source>
        <dbReference type="Proteomes" id="UP000324222"/>
    </source>
</evidence>
<dbReference type="AlphaFoldDB" id="A0A5B7KD63"/>